<reference evidence="2" key="1">
    <citation type="journal article" date="2019" name="Int. J. Syst. Evol. Microbiol.">
        <title>The Global Catalogue of Microorganisms (GCM) 10K type strain sequencing project: providing services to taxonomists for standard genome sequencing and annotation.</title>
        <authorList>
            <consortium name="The Broad Institute Genomics Platform"/>
            <consortium name="The Broad Institute Genome Sequencing Center for Infectious Disease"/>
            <person name="Wu L."/>
            <person name="Ma J."/>
        </authorList>
    </citation>
    <scope>NUCLEOTIDE SEQUENCE [LARGE SCALE GENOMIC DNA]</scope>
    <source>
        <strain evidence="2">JCM 1365</strain>
    </source>
</reference>
<accession>A0ABQ2IGG2</accession>
<protein>
    <recommendedName>
        <fullName evidence="3">Nuclear transport factor 2 family protein</fullName>
    </recommendedName>
</protein>
<name>A0ABQ2IGG2_9MICO</name>
<dbReference type="Pfam" id="PF12893">
    <property type="entry name" value="Lumazine_bd_2"/>
    <property type="match status" value="1"/>
</dbReference>
<keyword evidence="2" id="KW-1185">Reference proteome</keyword>
<gene>
    <name evidence="1" type="ORF">GCM10009721_43210</name>
</gene>
<dbReference type="SUPFAM" id="SSF54427">
    <property type="entry name" value="NTF2-like"/>
    <property type="match status" value="1"/>
</dbReference>
<comment type="caution">
    <text evidence="1">The sequence shown here is derived from an EMBL/GenBank/DDBJ whole genome shotgun (WGS) entry which is preliminary data.</text>
</comment>
<dbReference type="Gene3D" id="3.10.450.50">
    <property type="match status" value="1"/>
</dbReference>
<organism evidence="1 2">
    <name type="scientific">Terrabacter tumescens</name>
    <dbReference type="NCBI Taxonomy" id="60443"/>
    <lineage>
        <taxon>Bacteria</taxon>
        <taxon>Bacillati</taxon>
        <taxon>Actinomycetota</taxon>
        <taxon>Actinomycetes</taxon>
        <taxon>Micrococcales</taxon>
        <taxon>Intrasporangiaceae</taxon>
        <taxon>Terrabacter</taxon>
    </lineage>
</organism>
<dbReference type="RefSeq" id="WP_030203885.1">
    <property type="nucleotide sequence ID" value="NZ_BMNZ01000015.1"/>
</dbReference>
<dbReference type="InterPro" id="IPR039437">
    <property type="entry name" value="FrzH/put_lumazine-bd"/>
</dbReference>
<dbReference type="Proteomes" id="UP000623461">
    <property type="component" value="Unassembled WGS sequence"/>
</dbReference>
<sequence>MNDADEVRATALDYFEGWYDADLARVDSALHPRLVKRSVDQVGGRDTGATTKERMLELVRAGAGLEDRTDDPIEITVVDVHRDIASAVVRSAQYREYLHLLRTPDGWQVVNAFWQLTDPDDEVGK</sequence>
<evidence type="ECO:0000313" key="1">
    <source>
        <dbReference type="EMBL" id="GGN10531.1"/>
    </source>
</evidence>
<evidence type="ECO:0000313" key="2">
    <source>
        <dbReference type="Proteomes" id="UP000623461"/>
    </source>
</evidence>
<dbReference type="InterPro" id="IPR032710">
    <property type="entry name" value="NTF2-like_dom_sf"/>
</dbReference>
<dbReference type="EMBL" id="BMNZ01000015">
    <property type="protein sequence ID" value="GGN10531.1"/>
    <property type="molecule type" value="Genomic_DNA"/>
</dbReference>
<evidence type="ECO:0008006" key="3">
    <source>
        <dbReference type="Google" id="ProtNLM"/>
    </source>
</evidence>
<proteinExistence type="predicted"/>